<keyword evidence="3" id="KW-1185">Reference proteome</keyword>
<keyword evidence="1" id="KW-0812">Transmembrane</keyword>
<dbReference type="STRING" id="1601833.SAMN05518684_12436"/>
<dbReference type="NCBIfam" id="TIGR02893">
    <property type="entry name" value="spore_yabQ"/>
    <property type="match status" value="1"/>
</dbReference>
<reference evidence="3" key="1">
    <citation type="submission" date="2016-10" db="EMBL/GenBank/DDBJ databases">
        <authorList>
            <person name="Varghese N."/>
            <person name="Submissions S."/>
        </authorList>
    </citation>
    <scope>NUCLEOTIDE SEQUENCE [LARGE SCALE GENOMIC DNA]</scope>
    <source>
        <strain evidence="3">S9</strain>
    </source>
</reference>
<accession>A0A1H9X3X5</accession>
<keyword evidence="1" id="KW-0472">Membrane</keyword>
<sequence>MSLDIQMASMLASAVMGLWLGSSLDTYERVLGKRKAFRWTRALNDFLFWVAQGLIYFGVLLYVNNGEVRFYLFLAVLFGYAAYRALFERTYRRFLETLLRIISGIYQFLVRFTYVVFINPTKGLLKLVVHLGMILVIAIWGILSFFLKWTFWPIFKLIKFADDKSGQPFKKQRLKIAALGRSLGHIFNKFRKKP</sequence>
<dbReference type="RefSeq" id="WP_093055838.1">
    <property type="nucleotide sequence ID" value="NZ_FOGT01000024.1"/>
</dbReference>
<evidence type="ECO:0000313" key="2">
    <source>
        <dbReference type="EMBL" id="SES40840.1"/>
    </source>
</evidence>
<feature type="transmembrane region" description="Helical" evidence="1">
    <location>
        <begin position="124"/>
        <end position="147"/>
    </location>
</feature>
<dbReference type="Proteomes" id="UP000198571">
    <property type="component" value="Unassembled WGS sequence"/>
</dbReference>
<dbReference type="OrthoDB" id="1653819at2"/>
<evidence type="ECO:0000256" key="1">
    <source>
        <dbReference type="SAM" id="Phobius"/>
    </source>
</evidence>
<organism evidence="2 3">
    <name type="scientific">Salipaludibacillus aurantiacus</name>
    <dbReference type="NCBI Taxonomy" id="1601833"/>
    <lineage>
        <taxon>Bacteria</taxon>
        <taxon>Bacillati</taxon>
        <taxon>Bacillota</taxon>
        <taxon>Bacilli</taxon>
        <taxon>Bacillales</taxon>
        <taxon>Bacillaceae</taxon>
    </lineage>
</organism>
<gene>
    <name evidence="2" type="ORF">SAMN05518684_12436</name>
</gene>
<dbReference type="InterPro" id="IPR019074">
    <property type="entry name" value="YabQ"/>
</dbReference>
<feature type="transmembrane region" description="Helical" evidence="1">
    <location>
        <begin position="46"/>
        <end position="63"/>
    </location>
</feature>
<dbReference type="EMBL" id="FOGT01000024">
    <property type="protein sequence ID" value="SES40840.1"/>
    <property type="molecule type" value="Genomic_DNA"/>
</dbReference>
<dbReference type="AlphaFoldDB" id="A0A1H9X3X5"/>
<proteinExistence type="predicted"/>
<keyword evidence="1" id="KW-1133">Transmembrane helix</keyword>
<protein>
    <submittedName>
        <fullName evidence="2">Spore cortex biosynthesis protein YabQ</fullName>
    </submittedName>
</protein>
<name>A0A1H9X3X5_9BACI</name>
<dbReference type="Pfam" id="PF09578">
    <property type="entry name" value="Spore_YabQ"/>
    <property type="match status" value="1"/>
</dbReference>
<feature type="transmembrane region" description="Helical" evidence="1">
    <location>
        <begin position="69"/>
        <end position="86"/>
    </location>
</feature>
<feature type="transmembrane region" description="Helical" evidence="1">
    <location>
        <begin position="98"/>
        <end position="118"/>
    </location>
</feature>
<evidence type="ECO:0000313" key="3">
    <source>
        <dbReference type="Proteomes" id="UP000198571"/>
    </source>
</evidence>